<feature type="transmembrane region" description="Helical" evidence="1">
    <location>
        <begin position="22"/>
        <end position="43"/>
    </location>
</feature>
<comment type="caution">
    <text evidence="2">The sequence shown here is derived from an EMBL/GenBank/DDBJ whole genome shotgun (WGS) entry which is preliminary data.</text>
</comment>
<evidence type="ECO:0000313" key="3">
    <source>
        <dbReference type="Proteomes" id="UP000230273"/>
    </source>
</evidence>
<feature type="transmembrane region" description="Helical" evidence="1">
    <location>
        <begin position="186"/>
        <end position="206"/>
    </location>
</feature>
<keyword evidence="1" id="KW-0472">Membrane</keyword>
<accession>A0A2G9YVC4</accession>
<dbReference type="Proteomes" id="UP000230273">
    <property type="component" value="Unassembled WGS sequence"/>
</dbReference>
<keyword evidence="1" id="KW-1133">Transmembrane helix</keyword>
<dbReference type="Pfam" id="PF05552">
    <property type="entry name" value="MS_channel_1st_1"/>
    <property type="match status" value="1"/>
</dbReference>
<sequence length="225" mass="24741">MAPDISYLQLSLQSFWQWLFEFIPNLLGALIVFAIGLIVASVVGKIVKEVLVRVGFNKIFDKTGWDDAFTKAELKLNPAEFLGKIVKLTLIVVFLMPAVEILHLSEFAVFLRGVISYIPHVLVAAFMLAVTAMVAEVVEKIVVASVEKTGVGYSLLAGTVVKWAIWFFAILAILSELQIFRELVNTIFTGLVAVLVLAFGLSFGLGGKDVAAELLKDLKDKLRKK</sequence>
<organism evidence="2 3">
    <name type="scientific">Candidatus Nealsonbacteria bacterium CG23_combo_of_CG06-09_8_20_14_all_38_19</name>
    <dbReference type="NCBI Taxonomy" id="1974721"/>
    <lineage>
        <taxon>Bacteria</taxon>
        <taxon>Candidatus Nealsoniibacteriota</taxon>
    </lineage>
</organism>
<feature type="transmembrane region" description="Helical" evidence="1">
    <location>
        <begin position="85"/>
        <end position="105"/>
    </location>
</feature>
<proteinExistence type="predicted"/>
<dbReference type="InterPro" id="IPR008910">
    <property type="entry name" value="MSC_TM_helix"/>
</dbReference>
<evidence type="ECO:0008006" key="4">
    <source>
        <dbReference type="Google" id="ProtNLM"/>
    </source>
</evidence>
<dbReference type="Gene3D" id="1.10.287.1260">
    <property type="match status" value="1"/>
</dbReference>
<feature type="transmembrane region" description="Helical" evidence="1">
    <location>
        <begin position="117"/>
        <end position="138"/>
    </location>
</feature>
<dbReference type="AlphaFoldDB" id="A0A2G9YVC4"/>
<feature type="transmembrane region" description="Helical" evidence="1">
    <location>
        <begin position="150"/>
        <end position="174"/>
    </location>
</feature>
<evidence type="ECO:0000313" key="2">
    <source>
        <dbReference type="EMBL" id="PIP23206.1"/>
    </source>
</evidence>
<evidence type="ECO:0000256" key="1">
    <source>
        <dbReference type="SAM" id="Phobius"/>
    </source>
</evidence>
<name>A0A2G9YVC4_9BACT</name>
<reference evidence="2 3" key="1">
    <citation type="submission" date="2017-09" db="EMBL/GenBank/DDBJ databases">
        <title>Depth-based differentiation of microbial function through sediment-hosted aquifers and enrichment of novel symbionts in the deep terrestrial subsurface.</title>
        <authorList>
            <person name="Probst A.J."/>
            <person name="Ladd B."/>
            <person name="Jarett J.K."/>
            <person name="Geller-Mcgrath D.E."/>
            <person name="Sieber C.M."/>
            <person name="Emerson J.B."/>
            <person name="Anantharaman K."/>
            <person name="Thomas B.C."/>
            <person name="Malmstrom R."/>
            <person name="Stieglmeier M."/>
            <person name="Klingl A."/>
            <person name="Woyke T."/>
            <person name="Ryan C.M."/>
            <person name="Banfield J.F."/>
        </authorList>
    </citation>
    <scope>NUCLEOTIDE SEQUENCE [LARGE SCALE GENOMIC DNA]</scope>
    <source>
        <strain evidence="2">CG23_combo_of_CG06-09_8_20_14_all_38_19</strain>
    </source>
</reference>
<keyword evidence="1" id="KW-0812">Transmembrane</keyword>
<gene>
    <name evidence="2" type="ORF">COX36_04655</name>
</gene>
<dbReference type="EMBL" id="PCRP01000072">
    <property type="protein sequence ID" value="PIP23206.1"/>
    <property type="molecule type" value="Genomic_DNA"/>
</dbReference>
<protein>
    <recommendedName>
        <fullName evidence="4">Small-conductance mechanosensitive ion channel</fullName>
    </recommendedName>
</protein>